<organism evidence="2 3">
    <name type="scientific">Aeromonas eucrenophila</name>
    <dbReference type="NCBI Taxonomy" id="649"/>
    <lineage>
        <taxon>Bacteria</taxon>
        <taxon>Pseudomonadati</taxon>
        <taxon>Pseudomonadota</taxon>
        <taxon>Gammaproteobacteria</taxon>
        <taxon>Aeromonadales</taxon>
        <taxon>Aeromonadaceae</taxon>
        <taxon>Aeromonas</taxon>
    </lineage>
</organism>
<dbReference type="Gene3D" id="2.160.20.80">
    <property type="entry name" value="E3 ubiquitin-protein ligase SopA"/>
    <property type="match status" value="1"/>
</dbReference>
<evidence type="ECO:0000256" key="1">
    <source>
        <dbReference type="SAM" id="Phobius"/>
    </source>
</evidence>
<reference evidence="3" key="1">
    <citation type="journal article" date="2019" name="Int. J. Syst. Evol. Microbiol.">
        <title>The Global Catalogue of Microorganisms (GCM) 10K type strain sequencing project: providing services to taxonomists for standard genome sequencing and annotation.</title>
        <authorList>
            <consortium name="The Broad Institute Genomics Platform"/>
            <consortium name="The Broad Institute Genome Sequencing Center for Infectious Disease"/>
            <person name="Wu L."/>
            <person name="Ma J."/>
        </authorList>
    </citation>
    <scope>NUCLEOTIDE SEQUENCE [LARGE SCALE GENOMIC DNA]</scope>
    <source>
        <strain evidence="3">KCTC 15012</strain>
    </source>
</reference>
<dbReference type="Proteomes" id="UP001596132">
    <property type="component" value="Unassembled WGS sequence"/>
</dbReference>
<name>A0ABW0YK15_9GAMM</name>
<proteinExistence type="predicted"/>
<dbReference type="SUPFAM" id="SSF141571">
    <property type="entry name" value="Pentapeptide repeat-like"/>
    <property type="match status" value="1"/>
</dbReference>
<accession>A0ABW0YK15</accession>
<evidence type="ECO:0000313" key="2">
    <source>
        <dbReference type="EMBL" id="MFC5708045.1"/>
    </source>
</evidence>
<keyword evidence="1" id="KW-1133">Transmembrane helix</keyword>
<dbReference type="InterPro" id="IPR001646">
    <property type="entry name" value="5peptide_repeat"/>
</dbReference>
<dbReference type="RefSeq" id="WP_378052627.1">
    <property type="nucleotide sequence ID" value="NZ_JBHSPP010000017.1"/>
</dbReference>
<protein>
    <submittedName>
        <fullName evidence="2">Pentapeptide repeat-containing protein</fullName>
    </submittedName>
</protein>
<comment type="caution">
    <text evidence="2">The sequence shown here is derived from an EMBL/GenBank/DDBJ whole genome shotgun (WGS) entry which is preliminary data.</text>
</comment>
<keyword evidence="3" id="KW-1185">Reference proteome</keyword>
<feature type="transmembrane region" description="Helical" evidence="1">
    <location>
        <begin position="6"/>
        <end position="32"/>
    </location>
</feature>
<dbReference type="EMBL" id="JBHSPP010000017">
    <property type="protein sequence ID" value="MFC5708045.1"/>
    <property type="molecule type" value="Genomic_DNA"/>
</dbReference>
<evidence type="ECO:0000313" key="3">
    <source>
        <dbReference type="Proteomes" id="UP001596132"/>
    </source>
</evidence>
<keyword evidence="1" id="KW-0812">Transmembrane</keyword>
<keyword evidence="1" id="KW-0472">Membrane</keyword>
<dbReference type="Pfam" id="PF00805">
    <property type="entry name" value="Pentapeptide"/>
    <property type="match status" value="1"/>
</dbReference>
<gene>
    <name evidence="2" type="ORF">ACFPVW_18705</name>
</gene>
<sequence length="77" mass="8159">MGTSFIGASLIGTSFIGASLIGTSFIGASLIGTSLIGTKRARPCQLPSATSTSWLRRDWLGGSWLADSRRTIRWLTA</sequence>